<dbReference type="Gramene" id="TKW27205">
    <property type="protein sequence ID" value="TKW27205"/>
    <property type="gene ID" value="SEVIR_3G242733v2"/>
</dbReference>
<accession>A0A4U6VF19</accession>
<gene>
    <name evidence="2" type="ORF">SEVIR_3G242733v2</name>
</gene>
<keyword evidence="3" id="KW-1185">Reference proteome</keyword>
<organism evidence="2 3">
    <name type="scientific">Setaria viridis</name>
    <name type="common">Green bristlegrass</name>
    <name type="synonym">Setaria italica subsp. viridis</name>
    <dbReference type="NCBI Taxonomy" id="4556"/>
    <lineage>
        <taxon>Eukaryota</taxon>
        <taxon>Viridiplantae</taxon>
        <taxon>Streptophyta</taxon>
        <taxon>Embryophyta</taxon>
        <taxon>Tracheophyta</taxon>
        <taxon>Spermatophyta</taxon>
        <taxon>Magnoliopsida</taxon>
        <taxon>Liliopsida</taxon>
        <taxon>Poales</taxon>
        <taxon>Poaceae</taxon>
        <taxon>PACMAD clade</taxon>
        <taxon>Panicoideae</taxon>
        <taxon>Panicodae</taxon>
        <taxon>Paniceae</taxon>
        <taxon>Cenchrinae</taxon>
        <taxon>Setaria</taxon>
    </lineage>
</organism>
<dbReference type="EMBL" id="CM016554">
    <property type="protein sequence ID" value="TKW27205.1"/>
    <property type="molecule type" value="Genomic_DNA"/>
</dbReference>
<dbReference type="Proteomes" id="UP000298652">
    <property type="component" value="Chromosome 3"/>
</dbReference>
<sequence>MKIVTRMMSLWATVMIVMKTVFPSQIKWNDNENKISQRGKAL</sequence>
<keyword evidence="1" id="KW-0732">Signal</keyword>
<name>A0A4U6VF19_SETVI</name>
<proteinExistence type="predicted"/>
<evidence type="ECO:0000313" key="3">
    <source>
        <dbReference type="Proteomes" id="UP000298652"/>
    </source>
</evidence>
<reference evidence="2" key="1">
    <citation type="submission" date="2019-03" db="EMBL/GenBank/DDBJ databases">
        <title>WGS assembly of Setaria viridis.</title>
        <authorList>
            <person name="Huang P."/>
            <person name="Jenkins J."/>
            <person name="Grimwood J."/>
            <person name="Barry K."/>
            <person name="Healey A."/>
            <person name="Mamidi S."/>
            <person name="Sreedasyam A."/>
            <person name="Shu S."/>
            <person name="Feldman M."/>
            <person name="Wu J."/>
            <person name="Yu Y."/>
            <person name="Chen C."/>
            <person name="Johnson J."/>
            <person name="Rokhsar D."/>
            <person name="Baxter I."/>
            <person name="Schmutz J."/>
            <person name="Brutnell T."/>
            <person name="Kellogg E."/>
        </authorList>
    </citation>
    <scope>NUCLEOTIDE SEQUENCE [LARGE SCALE GENOMIC DNA]</scope>
</reference>
<feature type="signal peptide" evidence="1">
    <location>
        <begin position="1"/>
        <end position="23"/>
    </location>
</feature>
<feature type="chain" id="PRO_5020349449" evidence="1">
    <location>
        <begin position="24"/>
        <end position="42"/>
    </location>
</feature>
<protein>
    <submittedName>
        <fullName evidence="2">Uncharacterized protein</fullName>
    </submittedName>
</protein>
<dbReference type="AlphaFoldDB" id="A0A4U6VF19"/>
<evidence type="ECO:0000256" key="1">
    <source>
        <dbReference type="SAM" id="SignalP"/>
    </source>
</evidence>
<evidence type="ECO:0000313" key="2">
    <source>
        <dbReference type="EMBL" id="TKW27205.1"/>
    </source>
</evidence>